<sequence length="85" mass="9758">GILPSDLVRRAKSKVFHLNCFTCVMCNKQLSTGEELYILDEFKFNCDHTFKMAGRKKKKSTLISNGKCTHKNLCFLKENGGHNQY</sequence>
<dbReference type="InterPro" id="IPR001781">
    <property type="entry name" value="Znf_LIM"/>
</dbReference>
<dbReference type="Bgee" id="ENSNBRG00000014218">
    <property type="expression patterns" value="Expressed in brain"/>
</dbReference>
<dbReference type="GO" id="GO:0005634">
    <property type="term" value="C:nucleus"/>
    <property type="evidence" value="ECO:0007669"/>
    <property type="project" value="UniProtKB-SubCell"/>
</dbReference>
<dbReference type="PANTHER" id="PTHR24208:SF106">
    <property type="entry name" value="LIM_HOMEOBOX PROTEIN LHX1"/>
    <property type="match status" value="1"/>
</dbReference>
<dbReference type="SMART" id="SM00132">
    <property type="entry name" value="LIM"/>
    <property type="match status" value="1"/>
</dbReference>
<keyword evidence="7" id="KW-0539">Nucleus</keyword>
<feature type="domain" description="LIM zinc-binding" evidence="9">
    <location>
        <begin position="1"/>
        <end position="56"/>
    </location>
</feature>
<name>A0A3Q4H9D4_NEOBR</name>
<keyword evidence="3 8" id="KW-0862">Zinc</keyword>
<evidence type="ECO:0000256" key="7">
    <source>
        <dbReference type="ARBA" id="ARBA00023242"/>
    </source>
</evidence>
<organism evidence="10 11">
    <name type="scientific">Neolamprologus brichardi</name>
    <name type="common">Fairy cichlid</name>
    <name type="synonym">Lamprologus brichardi</name>
    <dbReference type="NCBI Taxonomy" id="32507"/>
    <lineage>
        <taxon>Eukaryota</taxon>
        <taxon>Metazoa</taxon>
        <taxon>Chordata</taxon>
        <taxon>Craniata</taxon>
        <taxon>Vertebrata</taxon>
        <taxon>Euteleostomi</taxon>
        <taxon>Actinopterygii</taxon>
        <taxon>Neopterygii</taxon>
        <taxon>Teleostei</taxon>
        <taxon>Neoteleostei</taxon>
        <taxon>Acanthomorphata</taxon>
        <taxon>Ovalentaria</taxon>
        <taxon>Cichlomorphae</taxon>
        <taxon>Cichliformes</taxon>
        <taxon>Cichlidae</taxon>
        <taxon>African cichlids</taxon>
        <taxon>Pseudocrenilabrinae</taxon>
        <taxon>Lamprologini</taxon>
        <taxon>Neolamprologus</taxon>
    </lineage>
</organism>
<dbReference type="GeneTree" id="ENSGT00940000164085"/>
<accession>A0A3Q4H9D4</accession>
<dbReference type="GO" id="GO:0030182">
    <property type="term" value="P:neuron differentiation"/>
    <property type="evidence" value="ECO:0007669"/>
    <property type="project" value="TreeGrafter"/>
</dbReference>
<dbReference type="InterPro" id="IPR050453">
    <property type="entry name" value="LIM_Homeobox_TF"/>
</dbReference>
<dbReference type="GO" id="GO:0000981">
    <property type="term" value="F:DNA-binding transcription factor activity, RNA polymerase II-specific"/>
    <property type="evidence" value="ECO:0007669"/>
    <property type="project" value="TreeGrafter"/>
</dbReference>
<dbReference type="Pfam" id="PF00412">
    <property type="entry name" value="LIM"/>
    <property type="match status" value="1"/>
</dbReference>
<evidence type="ECO:0000256" key="8">
    <source>
        <dbReference type="PROSITE-ProRule" id="PRU00125"/>
    </source>
</evidence>
<keyword evidence="5" id="KW-0238">DNA-binding</keyword>
<evidence type="ECO:0000256" key="5">
    <source>
        <dbReference type="ARBA" id="ARBA00023125"/>
    </source>
</evidence>
<dbReference type="Proteomes" id="UP000261580">
    <property type="component" value="Unassembled WGS sequence"/>
</dbReference>
<comment type="subcellular location">
    <subcellularLocation>
        <location evidence="1">Nucleus</location>
    </subcellularLocation>
</comment>
<dbReference type="GO" id="GO:0000977">
    <property type="term" value="F:RNA polymerase II transcription regulatory region sequence-specific DNA binding"/>
    <property type="evidence" value="ECO:0007669"/>
    <property type="project" value="TreeGrafter"/>
</dbReference>
<evidence type="ECO:0000256" key="3">
    <source>
        <dbReference type="ARBA" id="ARBA00022833"/>
    </source>
</evidence>
<evidence type="ECO:0000259" key="9">
    <source>
        <dbReference type="PROSITE" id="PS50023"/>
    </source>
</evidence>
<evidence type="ECO:0000256" key="4">
    <source>
        <dbReference type="ARBA" id="ARBA00023038"/>
    </source>
</evidence>
<protein>
    <recommendedName>
        <fullName evidence="9">LIM zinc-binding domain-containing protein</fullName>
    </recommendedName>
</protein>
<keyword evidence="11" id="KW-1185">Reference proteome</keyword>
<keyword evidence="6" id="KW-0371">Homeobox</keyword>
<proteinExistence type="predicted"/>
<dbReference type="AlphaFoldDB" id="A0A3Q4H9D4"/>
<evidence type="ECO:0000256" key="1">
    <source>
        <dbReference type="ARBA" id="ARBA00004123"/>
    </source>
</evidence>
<evidence type="ECO:0000256" key="6">
    <source>
        <dbReference type="ARBA" id="ARBA00023155"/>
    </source>
</evidence>
<evidence type="ECO:0000313" key="11">
    <source>
        <dbReference type="Proteomes" id="UP000261580"/>
    </source>
</evidence>
<keyword evidence="4 8" id="KW-0440">LIM domain</keyword>
<reference evidence="10" key="2">
    <citation type="submission" date="2025-09" db="UniProtKB">
        <authorList>
            <consortium name="Ensembl"/>
        </authorList>
    </citation>
    <scope>IDENTIFICATION</scope>
</reference>
<dbReference type="Gene3D" id="2.10.110.10">
    <property type="entry name" value="Cysteine Rich Protein"/>
    <property type="match status" value="1"/>
</dbReference>
<evidence type="ECO:0000313" key="10">
    <source>
        <dbReference type="Ensembl" id="ENSNBRP00000018426.1"/>
    </source>
</evidence>
<reference evidence="10" key="1">
    <citation type="submission" date="2025-08" db="UniProtKB">
        <authorList>
            <consortium name="Ensembl"/>
        </authorList>
    </citation>
    <scope>IDENTIFICATION</scope>
</reference>
<dbReference type="PROSITE" id="PS50023">
    <property type="entry name" value="LIM_DOMAIN_2"/>
    <property type="match status" value="1"/>
</dbReference>
<dbReference type="STRING" id="32507.ENSNBRP00000018426"/>
<dbReference type="GO" id="GO:0046872">
    <property type="term" value="F:metal ion binding"/>
    <property type="evidence" value="ECO:0007669"/>
    <property type="project" value="UniProtKB-KW"/>
</dbReference>
<evidence type="ECO:0000256" key="2">
    <source>
        <dbReference type="ARBA" id="ARBA00022723"/>
    </source>
</evidence>
<keyword evidence="2 8" id="KW-0479">Metal-binding</keyword>
<dbReference type="PANTHER" id="PTHR24208">
    <property type="entry name" value="LIM/HOMEOBOX PROTEIN LHX"/>
    <property type="match status" value="1"/>
</dbReference>
<dbReference type="Ensembl" id="ENSNBRT00000018917.1">
    <property type="protein sequence ID" value="ENSNBRP00000018426.1"/>
    <property type="gene ID" value="ENSNBRG00000014218.1"/>
</dbReference>